<dbReference type="RefSeq" id="WP_345403053.1">
    <property type="nucleotide sequence ID" value="NZ_BAABHG010000014.1"/>
</dbReference>
<gene>
    <name evidence="1" type="ORF">ACFSYJ_14460</name>
</gene>
<protein>
    <submittedName>
        <fullName evidence="1">Uncharacterized protein</fullName>
    </submittedName>
</protein>
<proteinExistence type="predicted"/>
<sequence length="252" mass="25350">MRGERTRRIAVVCDPGAAESPAREYAELISGLARTPARVLAAADRGAALPAEYGAVLLAHPGTGAASAAARLREATGRFVLSDQDAAATALAGMLLATLARRGRAPRDARVVLAGADRLPGLAALLIASNVRDITLWNAADDAIFPLHQTVFGADAVIDLLGALPGGTDGSLAVLTEDDAHTAPCAAAGLLRAALHAPTLTGDVDTCHTAAAVLAAAVTPGRMVSHGAARELADLITEAVLTSLTPARAGSA</sequence>
<dbReference type="EMBL" id="JBHUKU010000007">
    <property type="protein sequence ID" value="MFD2459814.1"/>
    <property type="molecule type" value="Genomic_DNA"/>
</dbReference>
<evidence type="ECO:0000313" key="1">
    <source>
        <dbReference type="EMBL" id="MFD2459814.1"/>
    </source>
</evidence>
<name>A0ABW5GHN1_9PSEU</name>
<keyword evidence="2" id="KW-1185">Reference proteome</keyword>
<comment type="caution">
    <text evidence="1">The sequence shown here is derived from an EMBL/GenBank/DDBJ whole genome shotgun (WGS) entry which is preliminary data.</text>
</comment>
<reference evidence="2" key="1">
    <citation type="journal article" date="2019" name="Int. J. Syst. Evol. Microbiol.">
        <title>The Global Catalogue of Microorganisms (GCM) 10K type strain sequencing project: providing services to taxonomists for standard genome sequencing and annotation.</title>
        <authorList>
            <consortium name="The Broad Institute Genomics Platform"/>
            <consortium name="The Broad Institute Genome Sequencing Center for Infectious Disease"/>
            <person name="Wu L."/>
            <person name="Ma J."/>
        </authorList>
    </citation>
    <scope>NUCLEOTIDE SEQUENCE [LARGE SCALE GENOMIC DNA]</scope>
    <source>
        <strain evidence="2">CGMCC 4.7643</strain>
    </source>
</reference>
<accession>A0ABW5GHN1</accession>
<evidence type="ECO:0000313" key="2">
    <source>
        <dbReference type="Proteomes" id="UP001597419"/>
    </source>
</evidence>
<dbReference type="Proteomes" id="UP001597419">
    <property type="component" value="Unassembled WGS sequence"/>
</dbReference>
<organism evidence="1 2">
    <name type="scientific">Amycolatopsis samaneae</name>
    <dbReference type="NCBI Taxonomy" id="664691"/>
    <lineage>
        <taxon>Bacteria</taxon>
        <taxon>Bacillati</taxon>
        <taxon>Actinomycetota</taxon>
        <taxon>Actinomycetes</taxon>
        <taxon>Pseudonocardiales</taxon>
        <taxon>Pseudonocardiaceae</taxon>
        <taxon>Amycolatopsis</taxon>
    </lineage>
</organism>